<organism evidence="5 6">
    <name type="scientific">Muricomes intestini</name>
    <dbReference type="NCBI Taxonomy" id="1796634"/>
    <lineage>
        <taxon>Bacteria</taxon>
        <taxon>Bacillati</taxon>
        <taxon>Bacillota</taxon>
        <taxon>Clostridia</taxon>
        <taxon>Lachnospirales</taxon>
        <taxon>Lachnospiraceae</taxon>
        <taxon>Muricomes</taxon>
    </lineage>
</organism>
<dbReference type="InterPro" id="IPR050406">
    <property type="entry name" value="FGGY_Carb_Kinase"/>
</dbReference>
<comment type="similarity">
    <text evidence="1">Belongs to the FGGY kinase family.</text>
</comment>
<dbReference type="Pfam" id="PF00370">
    <property type="entry name" value="FGGY_N"/>
    <property type="match status" value="1"/>
</dbReference>
<dbReference type="GO" id="GO:0005975">
    <property type="term" value="P:carbohydrate metabolic process"/>
    <property type="evidence" value="ECO:0007669"/>
    <property type="project" value="InterPro"/>
</dbReference>
<protein>
    <submittedName>
        <fullName evidence="5">Carbohydrate kinase of FGGY family protein</fullName>
    </submittedName>
</protein>
<dbReference type="EMBL" id="SLZZ01000008">
    <property type="protein sequence ID" value="TCS79435.1"/>
    <property type="molecule type" value="Genomic_DNA"/>
</dbReference>
<sequence length="309" mass="35161">MRKDLNLIVMLTWHDVTVANAKDIFLESKGFLASDWGFKVAGRCGADHLLGTIYYKSVQEVCQEYNMSYSAFVALDEDTRMRAPIADVVSSAKEAEKRGVTGICLSAFRYLGDEPEELLLAVDKAVTAPFYIAGSVNSYERIDCLKTLAKLRGFTIGGAFFKKNFAPFAGIRIDKAFAMDSSAETIVFLDEKMEPLNNFYVWLDSRAEEEAVEINTHFIASEIVNTTGQTPIDPVYPAAKILWFRKNKPDLFKKIQMMFMCDDYILWKMSGQMISHGSSWCTSYLWDITKKEWWPDMGMVPFIQLMIQH</sequence>
<dbReference type="InterPro" id="IPR043129">
    <property type="entry name" value="ATPase_NBD"/>
</dbReference>
<dbReference type="AlphaFoldDB" id="A0A4R3K970"/>
<reference evidence="5 6" key="1">
    <citation type="submission" date="2019-03" db="EMBL/GenBank/DDBJ databases">
        <title>Genomic Encyclopedia of Type Strains, Phase IV (KMG-IV): sequencing the most valuable type-strain genomes for metagenomic binning, comparative biology and taxonomic classification.</title>
        <authorList>
            <person name="Goeker M."/>
        </authorList>
    </citation>
    <scope>NUCLEOTIDE SEQUENCE [LARGE SCALE GENOMIC DNA]</scope>
    <source>
        <strain evidence="5 6">DSM 29489</strain>
    </source>
</reference>
<evidence type="ECO:0000256" key="3">
    <source>
        <dbReference type="ARBA" id="ARBA00022777"/>
    </source>
</evidence>
<name>A0A4R3K970_9FIRM</name>
<dbReference type="InterPro" id="IPR018484">
    <property type="entry name" value="FGGY_N"/>
</dbReference>
<keyword evidence="3 5" id="KW-0418">Kinase</keyword>
<dbReference type="Gene3D" id="3.30.420.40">
    <property type="match status" value="1"/>
</dbReference>
<dbReference type="SUPFAM" id="SSF51366">
    <property type="entry name" value="Ribulose-phoshate binding barrel"/>
    <property type="match status" value="1"/>
</dbReference>
<dbReference type="GO" id="GO:0016301">
    <property type="term" value="F:kinase activity"/>
    <property type="evidence" value="ECO:0007669"/>
    <property type="project" value="UniProtKB-KW"/>
</dbReference>
<evidence type="ECO:0000313" key="6">
    <source>
        <dbReference type="Proteomes" id="UP000295726"/>
    </source>
</evidence>
<feature type="domain" description="Carbohydrate kinase FGGY N-terminal" evidence="4">
    <location>
        <begin position="178"/>
        <end position="297"/>
    </location>
</feature>
<accession>A0A4R3K970</accession>
<dbReference type="SUPFAM" id="SSF53067">
    <property type="entry name" value="Actin-like ATPase domain"/>
    <property type="match status" value="1"/>
</dbReference>
<gene>
    <name evidence="5" type="ORF">EDD59_10815</name>
</gene>
<dbReference type="RefSeq" id="WP_132380395.1">
    <property type="nucleotide sequence ID" value="NZ_SLZZ01000008.1"/>
</dbReference>
<dbReference type="OrthoDB" id="9794183at2"/>
<evidence type="ECO:0000256" key="1">
    <source>
        <dbReference type="ARBA" id="ARBA00009156"/>
    </source>
</evidence>
<dbReference type="PANTHER" id="PTHR43095:SF2">
    <property type="entry name" value="GLUCONOKINASE"/>
    <property type="match status" value="1"/>
</dbReference>
<dbReference type="PANTHER" id="PTHR43095">
    <property type="entry name" value="SUGAR KINASE"/>
    <property type="match status" value="1"/>
</dbReference>
<evidence type="ECO:0000256" key="2">
    <source>
        <dbReference type="ARBA" id="ARBA00022679"/>
    </source>
</evidence>
<evidence type="ECO:0000313" key="5">
    <source>
        <dbReference type="EMBL" id="TCS79435.1"/>
    </source>
</evidence>
<keyword evidence="2" id="KW-0808">Transferase</keyword>
<comment type="caution">
    <text evidence="5">The sequence shown here is derived from an EMBL/GenBank/DDBJ whole genome shotgun (WGS) entry which is preliminary data.</text>
</comment>
<dbReference type="InterPro" id="IPR011060">
    <property type="entry name" value="RibuloseP-bd_barrel"/>
</dbReference>
<dbReference type="Proteomes" id="UP000295726">
    <property type="component" value="Unassembled WGS sequence"/>
</dbReference>
<evidence type="ECO:0000259" key="4">
    <source>
        <dbReference type="Pfam" id="PF00370"/>
    </source>
</evidence>
<keyword evidence="6" id="KW-1185">Reference proteome</keyword>
<proteinExistence type="inferred from homology"/>